<dbReference type="Gramene" id="OMO54847">
    <property type="protein sequence ID" value="OMO54847"/>
    <property type="gene ID" value="CCACVL1_27522"/>
</dbReference>
<evidence type="ECO:0000313" key="10">
    <source>
        <dbReference type="Proteomes" id="UP000188268"/>
    </source>
</evidence>
<evidence type="ECO:0000256" key="2">
    <source>
        <dbReference type="ARBA" id="ARBA00022729"/>
    </source>
</evidence>
<proteinExistence type="inferred from homology"/>
<evidence type="ECO:0000313" key="9">
    <source>
        <dbReference type="EMBL" id="OMO54847.1"/>
    </source>
</evidence>
<dbReference type="CDD" id="cd02243">
    <property type="entry name" value="cupin_11S_legumin_C"/>
    <property type="match status" value="1"/>
</dbReference>
<dbReference type="InterPro" id="IPR006045">
    <property type="entry name" value="Cupin_1"/>
</dbReference>
<dbReference type="EMBL" id="AWWV01014869">
    <property type="protein sequence ID" value="OMO54847.1"/>
    <property type="molecule type" value="Genomic_DNA"/>
</dbReference>
<evidence type="ECO:0000256" key="4">
    <source>
        <dbReference type="ARBA" id="ARBA00023129"/>
    </source>
</evidence>
<keyword evidence="3" id="KW-0758">Storage protein</keyword>
<feature type="compositionally biased region" description="Basic and acidic residues" evidence="6">
    <location>
        <begin position="289"/>
        <end position="302"/>
    </location>
</feature>
<dbReference type="OrthoDB" id="993488at2759"/>
<protein>
    <submittedName>
        <fullName evidence="9">11-S seed storage protein, plant</fullName>
    </submittedName>
</protein>
<feature type="region of interest" description="Disordered" evidence="6">
    <location>
        <begin position="280"/>
        <end position="311"/>
    </location>
</feature>
<dbReference type="PANTHER" id="PTHR31189">
    <property type="entry name" value="OS03G0336100 PROTEIN-RELATED"/>
    <property type="match status" value="1"/>
</dbReference>
<evidence type="ECO:0000256" key="3">
    <source>
        <dbReference type="ARBA" id="ARBA00022761"/>
    </source>
</evidence>
<reference evidence="9 10" key="1">
    <citation type="submission" date="2013-09" db="EMBL/GenBank/DDBJ databases">
        <title>Corchorus capsularis genome sequencing.</title>
        <authorList>
            <person name="Alam M."/>
            <person name="Haque M.S."/>
            <person name="Islam M.S."/>
            <person name="Emdad E.M."/>
            <person name="Islam M.M."/>
            <person name="Ahmed B."/>
            <person name="Halim A."/>
            <person name="Hossen Q.M.M."/>
            <person name="Hossain M.Z."/>
            <person name="Ahmed R."/>
            <person name="Khan M.M."/>
            <person name="Islam R."/>
            <person name="Rashid M.M."/>
            <person name="Khan S.A."/>
            <person name="Rahman M.S."/>
            <person name="Alam M."/>
        </authorList>
    </citation>
    <scope>NUCLEOTIDE SEQUENCE [LARGE SCALE GENOMIC DNA]</scope>
    <source>
        <strain evidence="10">cv. CVL-1</strain>
        <tissue evidence="9">Whole seedling</tissue>
    </source>
</reference>
<dbReference type="Pfam" id="PF00190">
    <property type="entry name" value="Cupin_1"/>
    <property type="match status" value="2"/>
</dbReference>
<dbReference type="PANTHER" id="PTHR31189:SF48">
    <property type="entry name" value="LEGUMIN B"/>
    <property type="match status" value="1"/>
</dbReference>
<dbReference type="OMA" id="HTIVYIT"/>
<organism evidence="9 10">
    <name type="scientific">Corchorus capsularis</name>
    <name type="common">Jute</name>
    <dbReference type="NCBI Taxonomy" id="210143"/>
    <lineage>
        <taxon>Eukaryota</taxon>
        <taxon>Viridiplantae</taxon>
        <taxon>Streptophyta</taxon>
        <taxon>Embryophyta</taxon>
        <taxon>Tracheophyta</taxon>
        <taxon>Spermatophyta</taxon>
        <taxon>Magnoliopsida</taxon>
        <taxon>eudicotyledons</taxon>
        <taxon>Gunneridae</taxon>
        <taxon>Pentapetalae</taxon>
        <taxon>rosids</taxon>
        <taxon>malvids</taxon>
        <taxon>Malvales</taxon>
        <taxon>Malvaceae</taxon>
        <taxon>Grewioideae</taxon>
        <taxon>Apeibeae</taxon>
        <taxon>Corchorus</taxon>
    </lineage>
</organism>
<dbReference type="SMART" id="SM00835">
    <property type="entry name" value="Cupin_1"/>
    <property type="match status" value="2"/>
</dbReference>
<feature type="domain" description="Cupin type-1" evidence="8">
    <location>
        <begin position="51"/>
        <end position="263"/>
    </location>
</feature>
<dbReference type="STRING" id="210143.A0A1R3G9W7"/>
<feature type="region of interest" description="Disordered" evidence="6">
    <location>
        <begin position="127"/>
        <end position="151"/>
    </location>
</feature>
<feature type="compositionally biased region" description="Low complexity" evidence="6">
    <location>
        <begin position="129"/>
        <end position="144"/>
    </location>
</feature>
<keyword evidence="4" id="KW-0708">Seed storage protein</keyword>
<feature type="compositionally biased region" description="Low complexity" evidence="6">
    <location>
        <begin position="213"/>
        <end position="222"/>
    </location>
</feature>
<comment type="similarity">
    <text evidence="1">Belongs to the 11S seed storage protein (globulins) family.</text>
</comment>
<accession>A0A1R3G9W7</accession>
<gene>
    <name evidence="9" type="ORF">CCACVL1_27522</name>
</gene>
<dbReference type="CDD" id="cd02242">
    <property type="entry name" value="cupin_11S_legumin_N"/>
    <property type="match status" value="1"/>
</dbReference>
<evidence type="ECO:0000256" key="6">
    <source>
        <dbReference type="SAM" id="MobiDB-lite"/>
    </source>
</evidence>
<feature type="region of interest" description="Disordered" evidence="6">
    <location>
        <begin position="208"/>
        <end position="248"/>
    </location>
</feature>
<dbReference type="InterPro" id="IPR014710">
    <property type="entry name" value="RmlC-like_jellyroll"/>
</dbReference>
<evidence type="ECO:0000256" key="5">
    <source>
        <dbReference type="ARBA" id="ARBA00023157"/>
    </source>
</evidence>
<dbReference type="InterPro" id="IPR006044">
    <property type="entry name" value="11S_seedstore_pln"/>
</dbReference>
<name>A0A1R3G9W7_COCAP</name>
<sequence>MAKHSYFLLSFLVLFHGCLGQIDLVTNRGQSPFSTQQQSERRQSPCQLQNLNVLQPKHRFKSEAGYTEFWDQNEQEFQCANVAFLRHTIFRKGLLLPSFNNAPQLIFVQEGQGIHGAIMAGCPDTYQTQVQRSPRGQQEQQQSPRDQHQKLSQFKQGDIIALPAGVPHWIFNNGPSQLVLVSLIDLGNKANQLDNFFRKFFLAGNPPQGLVSGGQRQSQSPRQSRRGEQEEEGQEQRNGNNMFSPFQPRDLADILRIDERLARKIQNPNDNRGAIVFMKEASQLTSPQRAEEEQPREEDERPSRRRGHGCNGLEETYCTMRLRHKTDSSFADIFNPRAGRITTVNSFNLPVLGDLQLSAERGVLYKNALYVPHWNLNAHTIVYITRGQGRVQIVSENGDSVFNEQVRQGQVFVVPQNFVVFKRASEQGLEWVSFKTNDMAKISQIAGRNSFFQSTPVEVLAAAFDISREEAFRLKENRQELTLFSPSQQQW</sequence>
<dbReference type="InterPro" id="IPR011051">
    <property type="entry name" value="RmlC_Cupin_sf"/>
</dbReference>
<dbReference type="GO" id="GO:0045735">
    <property type="term" value="F:nutrient reservoir activity"/>
    <property type="evidence" value="ECO:0007669"/>
    <property type="project" value="UniProtKB-KW"/>
</dbReference>
<dbReference type="AlphaFoldDB" id="A0A1R3G9W7"/>
<evidence type="ECO:0000256" key="1">
    <source>
        <dbReference type="ARBA" id="ARBA00007178"/>
    </source>
</evidence>
<keyword evidence="10" id="KW-1185">Reference proteome</keyword>
<dbReference type="FunFam" id="2.60.120.10:FF:000073">
    <property type="entry name" value="Glycinin G1"/>
    <property type="match status" value="1"/>
</dbReference>
<keyword evidence="5" id="KW-1015">Disulfide bond</keyword>
<feature type="chain" id="PRO_5012458450" evidence="7">
    <location>
        <begin position="21"/>
        <end position="491"/>
    </location>
</feature>
<keyword evidence="2 7" id="KW-0732">Signal</keyword>
<dbReference type="SUPFAM" id="SSF51182">
    <property type="entry name" value="RmlC-like cupins"/>
    <property type="match status" value="1"/>
</dbReference>
<dbReference type="Proteomes" id="UP000188268">
    <property type="component" value="Unassembled WGS sequence"/>
</dbReference>
<feature type="signal peptide" evidence="7">
    <location>
        <begin position="1"/>
        <end position="20"/>
    </location>
</feature>
<evidence type="ECO:0000256" key="7">
    <source>
        <dbReference type="SAM" id="SignalP"/>
    </source>
</evidence>
<feature type="domain" description="Cupin type-1" evidence="8">
    <location>
        <begin position="328"/>
        <end position="472"/>
    </location>
</feature>
<dbReference type="Gene3D" id="2.60.120.10">
    <property type="entry name" value="Jelly Rolls"/>
    <property type="match status" value="2"/>
</dbReference>
<evidence type="ECO:0000259" key="8">
    <source>
        <dbReference type="SMART" id="SM00835"/>
    </source>
</evidence>
<dbReference type="PRINTS" id="PR00439">
    <property type="entry name" value="11SGLOBULIN"/>
</dbReference>
<dbReference type="GO" id="GO:0010431">
    <property type="term" value="P:seed maturation"/>
    <property type="evidence" value="ECO:0007669"/>
    <property type="project" value="UniProtKB-ARBA"/>
</dbReference>
<comment type="caution">
    <text evidence="9">The sequence shown here is derived from an EMBL/GenBank/DDBJ whole genome shotgun (WGS) entry which is preliminary data.</text>
</comment>
<dbReference type="InterPro" id="IPR050253">
    <property type="entry name" value="Seed_Storage-Functional"/>
</dbReference>